<evidence type="ECO:0000256" key="1">
    <source>
        <dbReference type="ARBA" id="ARBA00009505"/>
    </source>
</evidence>
<organism evidence="4 5">
    <name type="scientific">Heterodermia speciosa</name>
    <dbReference type="NCBI Taxonomy" id="116794"/>
    <lineage>
        <taxon>Eukaryota</taxon>
        <taxon>Fungi</taxon>
        <taxon>Dikarya</taxon>
        <taxon>Ascomycota</taxon>
        <taxon>Pezizomycotina</taxon>
        <taxon>Lecanoromycetes</taxon>
        <taxon>OSLEUM clade</taxon>
        <taxon>Lecanoromycetidae</taxon>
        <taxon>Caliciales</taxon>
        <taxon>Physciaceae</taxon>
        <taxon>Heterodermia</taxon>
    </lineage>
</organism>
<dbReference type="EMBL" id="CAJPDS010000147">
    <property type="protein sequence ID" value="CAF9940170.1"/>
    <property type="molecule type" value="Genomic_DNA"/>
</dbReference>
<reference evidence="4" key="1">
    <citation type="submission" date="2021-03" db="EMBL/GenBank/DDBJ databases">
        <authorList>
            <person name="Tagirdzhanova G."/>
        </authorList>
    </citation>
    <scope>NUCLEOTIDE SEQUENCE</scope>
</reference>
<evidence type="ECO:0000313" key="5">
    <source>
        <dbReference type="Proteomes" id="UP000664521"/>
    </source>
</evidence>
<dbReference type="AlphaFoldDB" id="A0A8H3J3T3"/>
<feature type="region of interest" description="Disordered" evidence="3">
    <location>
        <begin position="170"/>
        <end position="203"/>
    </location>
</feature>
<keyword evidence="5" id="KW-1185">Reference proteome</keyword>
<accession>A0A8H3J3T3</accession>
<dbReference type="GO" id="GO:0007031">
    <property type="term" value="P:peroxisome organization"/>
    <property type="evidence" value="ECO:0007669"/>
    <property type="project" value="UniProtKB-KW"/>
</dbReference>
<dbReference type="Pfam" id="PF08610">
    <property type="entry name" value="Pex16"/>
    <property type="match status" value="1"/>
</dbReference>
<dbReference type="PANTHER" id="PTHR13299:SF0">
    <property type="entry name" value="PEROXISOMAL MEMBRANE PROTEIN PEX16"/>
    <property type="match status" value="1"/>
</dbReference>
<dbReference type="GO" id="GO:0005778">
    <property type="term" value="C:peroxisomal membrane"/>
    <property type="evidence" value="ECO:0007669"/>
    <property type="project" value="UniProtKB-SubCell"/>
</dbReference>
<keyword evidence="2" id="KW-0576">Peroxisome</keyword>
<evidence type="ECO:0000256" key="3">
    <source>
        <dbReference type="SAM" id="MobiDB-lite"/>
    </source>
</evidence>
<dbReference type="Proteomes" id="UP000664521">
    <property type="component" value="Unassembled WGS sequence"/>
</dbReference>
<dbReference type="OrthoDB" id="2021143at2759"/>
<protein>
    <recommendedName>
        <fullName evidence="2">Peroxisomal membrane protein PEX16</fullName>
    </recommendedName>
</protein>
<dbReference type="InterPro" id="IPR013919">
    <property type="entry name" value="Pex16"/>
</dbReference>
<proteinExistence type="inferred from homology"/>
<comment type="caution">
    <text evidence="4">The sequence shown here is derived from an EMBL/GenBank/DDBJ whole genome shotgun (WGS) entry which is preliminary data.</text>
</comment>
<comment type="subcellular location">
    <subcellularLocation>
        <location evidence="2">Peroxisome membrane</location>
    </subcellularLocation>
</comment>
<gene>
    <name evidence="4" type="primary">PEX16_1</name>
    <name evidence="4" type="ORF">HETSPECPRED_002188</name>
</gene>
<evidence type="ECO:0000313" key="4">
    <source>
        <dbReference type="EMBL" id="CAF9940170.1"/>
    </source>
</evidence>
<sequence>MAITRSTNAISALYGRAQSHMPASIIIPKTWLDSYEDFVKNNTSQVSQIESALRSLTYILPGRFNESELASESLHTTINLLSTYHTSLLPPPSHPLPHTRYTSYQRSKSKTYTCSSTLLRTIQYTELLCEMFFKRRGGDKKRWRLIVFLEFVKVVCRALMLKVTGWRTGINPATPEQRASEEENTSSPPEDPAIDELSDEGPVARPYKMPRTHHILSPLPSAQTPISSFLSTRIISPDAIRHASLLVRRLTTYRAQAAETLYILRPLIYALAMQRLQGKNRDWRPWILGLAIEVSARQLAKNEIRNQPGGLAGMTAVEKEEWNRRGWSVAWWGMRGAFYENVTRAWIQAFTGKMKGRPLLDLVAGVVDDYEYLWNEYYFSTATM</sequence>
<name>A0A8H3J3T3_9LECA</name>
<dbReference type="PANTHER" id="PTHR13299">
    <property type="entry name" value="PEROXISOMAL MEMBRANE PROTEIN PEX16"/>
    <property type="match status" value="1"/>
</dbReference>
<keyword evidence="2" id="KW-0962">Peroxisome biogenesis</keyword>
<evidence type="ECO:0000256" key="2">
    <source>
        <dbReference type="RuleBase" id="RU365003"/>
    </source>
</evidence>
<comment type="similarity">
    <text evidence="1 2">Belongs to the peroxin-16 family.</text>
</comment>